<dbReference type="EMBL" id="JAYMYR010000003">
    <property type="protein sequence ID" value="KAK7373823.1"/>
    <property type="molecule type" value="Genomic_DNA"/>
</dbReference>
<evidence type="ECO:0000313" key="2">
    <source>
        <dbReference type="Proteomes" id="UP001374584"/>
    </source>
</evidence>
<dbReference type="AlphaFoldDB" id="A0AAN9NQ79"/>
<reference evidence="1 2" key="1">
    <citation type="submission" date="2024-01" db="EMBL/GenBank/DDBJ databases">
        <title>The genomes of 5 underutilized Papilionoideae crops provide insights into root nodulation and disease resistanc.</title>
        <authorList>
            <person name="Jiang F."/>
        </authorList>
    </citation>
    <scope>NUCLEOTIDE SEQUENCE [LARGE SCALE GENOMIC DNA]</scope>
    <source>
        <strain evidence="1">JINMINGXINNONG_FW02</strain>
        <tissue evidence="1">Leaves</tissue>
    </source>
</reference>
<protein>
    <submittedName>
        <fullName evidence="1">Uncharacterized protein</fullName>
    </submittedName>
</protein>
<accession>A0AAN9NQ79</accession>
<evidence type="ECO:0000313" key="1">
    <source>
        <dbReference type="EMBL" id="KAK7373823.1"/>
    </source>
</evidence>
<dbReference type="Proteomes" id="UP001374584">
    <property type="component" value="Unassembled WGS sequence"/>
</dbReference>
<proteinExistence type="predicted"/>
<comment type="caution">
    <text evidence="1">The sequence shown here is derived from an EMBL/GenBank/DDBJ whole genome shotgun (WGS) entry which is preliminary data.</text>
</comment>
<organism evidence="1 2">
    <name type="scientific">Phaseolus coccineus</name>
    <name type="common">Scarlet runner bean</name>
    <name type="synonym">Phaseolus multiflorus</name>
    <dbReference type="NCBI Taxonomy" id="3886"/>
    <lineage>
        <taxon>Eukaryota</taxon>
        <taxon>Viridiplantae</taxon>
        <taxon>Streptophyta</taxon>
        <taxon>Embryophyta</taxon>
        <taxon>Tracheophyta</taxon>
        <taxon>Spermatophyta</taxon>
        <taxon>Magnoliopsida</taxon>
        <taxon>eudicotyledons</taxon>
        <taxon>Gunneridae</taxon>
        <taxon>Pentapetalae</taxon>
        <taxon>rosids</taxon>
        <taxon>fabids</taxon>
        <taxon>Fabales</taxon>
        <taxon>Fabaceae</taxon>
        <taxon>Papilionoideae</taxon>
        <taxon>50 kb inversion clade</taxon>
        <taxon>NPAAA clade</taxon>
        <taxon>indigoferoid/millettioid clade</taxon>
        <taxon>Phaseoleae</taxon>
        <taxon>Phaseolus</taxon>
    </lineage>
</organism>
<gene>
    <name evidence="1" type="ORF">VNO80_07243</name>
</gene>
<sequence length="77" mass="8763">MNPQCLVGVHLMMEEVSSKRVESPLQVVEEVEEHAKNDLPLKSNYEWVDPCVVFEGNISCSYFLIVLDPKIEHGGYL</sequence>
<name>A0AAN9NQ79_PHACN</name>
<keyword evidence="2" id="KW-1185">Reference proteome</keyword>